<feature type="compositionally biased region" description="Basic residues" evidence="1">
    <location>
        <begin position="48"/>
        <end position="59"/>
    </location>
</feature>
<evidence type="ECO:0000313" key="2">
    <source>
        <dbReference type="EMBL" id="QSS64046.1"/>
    </source>
</evidence>
<feature type="compositionally biased region" description="Basic and acidic residues" evidence="1">
    <location>
        <begin position="60"/>
        <end position="70"/>
    </location>
</feature>
<dbReference type="Proteomes" id="UP000663671">
    <property type="component" value="Chromosome 1"/>
</dbReference>
<protein>
    <submittedName>
        <fullName evidence="2">Mitotic cohesin complex</fullName>
    </submittedName>
</protein>
<name>A0A8A1MC25_AJECA</name>
<evidence type="ECO:0000256" key="1">
    <source>
        <dbReference type="SAM" id="MobiDB-lite"/>
    </source>
</evidence>
<gene>
    <name evidence="2" type="primary">PSC3</name>
    <name evidence="2" type="ORF">I7I51_01108</name>
</gene>
<sequence>MPGRRAQIRVAEESQGGRSGNLNSFRRLPIPRVAHRRVAERPSGSAPHSRKTGMRTRTTRRMEEKAGLRP</sequence>
<accession>A0A8A1MC25</accession>
<dbReference type="VEuPathDB" id="FungiDB:I7I51_01108"/>
<organism evidence="2 3">
    <name type="scientific">Ajellomyces capsulatus</name>
    <name type="common">Darling's disease fungus</name>
    <name type="synonym">Histoplasma capsulatum</name>
    <dbReference type="NCBI Taxonomy" id="5037"/>
    <lineage>
        <taxon>Eukaryota</taxon>
        <taxon>Fungi</taxon>
        <taxon>Dikarya</taxon>
        <taxon>Ascomycota</taxon>
        <taxon>Pezizomycotina</taxon>
        <taxon>Eurotiomycetes</taxon>
        <taxon>Eurotiomycetidae</taxon>
        <taxon>Onygenales</taxon>
        <taxon>Ajellomycetaceae</taxon>
        <taxon>Histoplasma</taxon>
    </lineage>
</organism>
<feature type="region of interest" description="Disordered" evidence="1">
    <location>
        <begin position="1"/>
        <end position="70"/>
    </location>
</feature>
<dbReference type="AlphaFoldDB" id="A0A8A1MC25"/>
<dbReference type="EMBL" id="CP069114">
    <property type="protein sequence ID" value="QSS64046.1"/>
    <property type="molecule type" value="Genomic_DNA"/>
</dbReference>
<proteinExistence type="predicted"/>
<reference evidence="2" key="1">
    <citation type="submission" date="2021-01" db="EMBL/GenBank/DDBJ databases">
        <title>Chromosome-level genome assembly of a human fungal pathogen reveals clustering of transcriptionally co-regulated genes.</title>
        <authorList>
            <person name="Voorhies M."/>
            <person name="Cohen S."/>
            <person name="Shea T.P."/>
            <person name="Petrus S."/>
            <person name="Munoz J.F."/>
            <person name="Poplawski S."/>
            <person name="Goldman W.E."/>
            <person name="Michael T."/>
            <person name="Cuomo C.A."/>
            <person name="Sil A."/>
            <person name="Beyhan S."/>
        </authorList>
    </citation>
    <scope>NUCLEOTIDE SEQUENCE</scope>
    <source>
        <strain evidence="2">WU24</strain>
    </source>
</reference>
<evidence type="ECO:0000313" key="3">
    <source>
        <dbReference type="Proteomes" id="UP000663671"/>
    </source>
</evidence>